<gene>
    <name evidence="2" type="ORF">D1012_19315</name>
</gene>
<dbReference type="Gene3D" id="3.30.1330.230">
    <property type="match status" value="1"/>
</dbReference>
<dbReference type="Pfam" id="PF02624">
    <property type="entry name" value="YcaO"/>
    <property type="match status" value="1"/>
</dbReference>
<keyword evidence="3" id="KW-1185">Reference proteome</keyword>
<dbReference type="RefSeq" id="WP_118155764.1">
    <property type="nucleotide sequence ID" value="NZ_QWEY01000014.1"/>
</dbReference>
<evidence type="ECO:0000259" key="1">
    <source>
        <dbReference type="PROSITE" id="PS51664"/>
    </source>
</evidence>
<dbReference type="NCBIfam" id="TIGR00702">
    <property type="entry name" value="YcaO-type kinase domain"/>
    <property type="match status" value="1"/>
</dbReference>
<evidence type="ECO:0000313" key="2">
    <source>
        <dbReference type="EMBL" id="RGP35557.1"/>
    </source>
</evidence>
<dbReference type="PANTHER" id="PTHR37809:SF1">
    <property type="entry name" value="RIBOSOMAL PROTEIN S12 METHYLTHIOTRANSFERASE ACCESSORY FACTOR YCAO"/>
    <property type="match status" value="1"/>
</dbReference>
<dbReference type="OrthoDB" id="109999at2"/>
<dbReference type="NCBIfam" id="TIGR03604">
    <property type="entry name" value="TOMM_cyclo_SagD"/>
    <property type="match status" value="1"/>
</dbReference>
<dbReference type="InterPro" id="IPR003776">
    <property type="entry name" value="YcaO-like_dom"/>
</dbReference>
<organism evidence="2 3">
    <name type="scientific">Pseudotabrizicola alkalilacus</name>
    <dbReference type="NCBI Taxonomy" id="2305252"/>
    <lineage>
        <taxon>Bacteria</taxon>
        <taxon>Pseudomonadati</taxon>
        <taxon>Pseudomonadota</taxon>
        <taxon>Alphaproteobacteria</taxon>
        <taxon>Rhodobacterales</taxon>
        <taxon>Paracoccaceae</taxon>
        <taxon>Pseudotabrizicola</taxon>
    </lineage>
</organism>
<dbReference type="Gene3D" id="3.30.160.660">
    <property type="match status" value="1"/>
</dbReference>
<protein>
    <recommendedName>
        <fullName evidence="1">YcaO domain-containing protein</fullName>
    </recommendedName>
</protein>
<dbReference type="PANTHER" id="PTHR37809">
    <property type="entry name" value="RIBOSOMAL PROTEIN S12 METHYLTHIOTRANSFERASE ACCESSORY FACTOR YCAO"/>
    <property type="match status" value="1"/>
</dbReference>
<dbReference type="AlphaFoldDB" id="A0A411YXE1"/>
<reference evidence="2 3" key="1">
    <citation type="submission" date="2018-08" db="EMBL/GenBank/DDBJ databases">
        <title>Flavobacterium tibetense sp. nov., isolated from a wetland YonghuCo on Tibetan Plateau.</title>
        <authorList>
            <person name="Phurbu D."/>
            <person name="Lu H."/>
            <person name="Xing P."/>
        </authorList>
    </citation>
    <scope>NUCLEOTIDE SEQUENCE [LARGE SCALE GENOMIC DNA]</scope>
    <source>
        <strain evidence="2 3">DJC</strain>
    </source>
</reference>
<feature type="domain" description="YcaO" evidence="1">
    <location>
        <begin position="68"/>
        <end position="438"/>
    </location>
</feature>
<accession>A0A411YXE1</accession>
<name>A0A411YXE1_9RHOB</name>
<dbReference type="InterPro" id="IPR027624">
    <property type="entry name" value="TOMM_cyclo_SagD"/>
</dbReference>
<sequence length="438" mass="46936">MHLTHHPPTPAAETILRATRLVDAETGIIKMLYEAPLAPDAARIFGCAALCSDQRAIGFPSESEISGSTSLGRDGAIVGAVGEAVERYSAAFTPDERILRATYAAVAGDAIPPWSLTLYDEHQRAGAAQGYHSPGPDTPIGWVEGWSLTEERAVLVPAFCVYQPYTSPWDEAPVVQMVTTGLACGASLEEAILAGLCEVIERDAAMLMWLQSRRPPRVSLSADLPYGVTEALARFGPNARHVTLLDATSDLALPTYVAVWDGPLGALSGAVFASCAKPFADAAAVGAITELAQCLMWAASLTDGDTLLPDPMTDPFDKIERHVLWPLRADTRSAWAFAVGSDRRTGFGPDAESPIRDVLVTLDQMVERVRAAGLQVVAVDVTSPDIAEAGLHVARVVIPWAQPLFFGRHLHRISARARDLAYPDRATGVINLHPHPYP</sequence>
<dbReference type="EMBL" id="QWEY01000014">
    <property type="protein sequence ID" value="RGP35557.1"/>
    <property type="molecule type" value="Genomic_DNA"/>
</dbReference>
<dbReference type="Gene3D" id="3.30.40.250">
    <property type="match status" value="1"/>
</dbReference>
<evidence type="ECO:0000313" key="3">
    <source>
        <dbReference type="Proteomes" id="UP000284547"/>
    </source>
</evidence>
<proteinExistence type="predicted"/>
<comment type="caution">
    <text evidence="2">The sequence shown here is derived from an EMBL/GenBank/DDBJ whole genome shotgun (WGS) entry which is preliminary data.</text>
</comment>
<dbReference type="PROSITE" id="PS51664">
    <property type="entry name" value="YCAO"/>
    <property type="match status" value="1"/>
</dbReference>
<dbReference type="Proteomes" id="UP000284547">
    <property type="component" value="Unassembled WGS sequence"/>
</dbReference>